<dbReference type="KEGG" id="muo:115469000"/>
<evidence type="ECO:0000313" key="6">
    <source>
        <dbReference type="Proteomes" id="UP000515156"/>
    </source>
</evidence>
<dbReference type="Pfam" id="PF00782">
    <property type="entry name" value="DSPc"/>
    <property type="match status" value="1"/>
</dbReference>
<dbReference type="GO" id="GO:0017017">
    <property type="term" value="F:MAP kinase tyrosine/serine/threonine phosphatase activity"/>
    <property type="evidence" value="ECO:0007669"/>
    <property type="project" value="TreeGrafter"/>
</dbReference>
<sequence>MESVDKWYRDFLALKHLDKKFKLKKNGATGIIGHQLQKSLALQSSLQHSSFATCSQCCAAGSCPNLMMNRNEAPDLHPVSAASTPQLPVRVHRPLSLSFSSGSNDQYQDSETQALRKSLLSQMEWAQSSGAASSTGSLERISLFCASKSNTFLSPTLSSPVEPLSKASSPSCFSSFSPPPWNHDSNPSSCSGSKRFCSYSWQEAPKAEDASEEPEKQSRAEPFHFSEPLISKVTDCIYLGNLLAAYSGRSLCKNSIDSIIDMSSLASDHSLVIVPCTCTRAVHHSWSRLKVDIQGPREGECSTLWPFCFRDINDCIQASTKKKKRVLIHCRDGYSLAPTCVIQYLMVKQNMRLMAAYEFVRARYPVNIRKCHQDLLVSLEKSLRPRDTDPEGLKQAMSRKMAWT</sequence>
<name>A0A6P7XX36_9AMPH</name>
<evidence type="ECO:0000256" key="2">
    <source>
        <dbReference type="ARBA" id="ARBA00013064"/>
    </source>
</evidence>
<dbReference type="SUPFAM" id="SSF52799">
    <property type="entry name" value="(Phosphotyrosine protein) phosphatases II"/>
    <property type="match status" value="1"/>
</dbReference>
<dbReference type="GO" id="GO:0033550">
    <property type="term" value="F:MAP kinase tyrosine phosphatase activity"/>
    <property type="evidence" value="ECO:0007669"/>
    <property type="project" value="TreeGrafter"/>
</dbReference>
<dbReference type="PANTHER" id="PTHR10159:SF519">
    <property type="entry name" value="DUAL SPECIFICITY PROTEIN PHOSPHATASE MPK3"/>
    <property type="match status" value="1"/>
</dbReference>
<evidence type="ECO:0000256" key="4">
    <source>
        <dbReference type="ARBA" id="ARBA00022912"/>
    </source>
</evidence>
<dbReference type="CDD" id="cd14498">
    <property type="entry name" value="DSP"/>
    <property type="match status" value="1"/>
</dbReference>
<dbReference type="Gene3D" id="3.90.190.10">
    <property type="entry name" value="Protein tyrosine phosphatase superfamily"/>
    <property type="match status" value="1"/>
</dbReference>
<dbReference type="GO" id="GO:0008330">
    <property type="term" value="F:protein tyrosine/threonine phosphatase activity"/>
    <property type="evidence" value="ECO:0007669"/>
    <property type="project" value="TreeGrafter"/>
</dbReference>
<dbReference type="PROSITE" id="PS50056">
    <property type="entry name" value="TYR_PHOSPHATASE_2"/>
    <property type="match status" value="1"/>
</dbReference>
<reference evidence="7" key="1">
    <citation type="submission" date="2025-08" db="UniProtKB">
        <authorList>
            <consortium name="RefSeq"/>
        </authorList>
    </citation>
    <scope>IDENTIFICATION</scope>
</reference>
<feature type="domain" description="Tyrosine specific protein phosphatases" evidence="5">
    <location>
        <begin position="310"/>
        <end position="375"/>
    </location>
</feature>
<dbReference type="GeneID" id="115469000"/>
<keyword evidence="6" id="KW-1185">Reference proteome</keyword>
<dbReference type="InterPro" id="IPR029021">
    <property type="entry name" value="Prot-tyrosine_phosphatase-like"/>
</dbReference>
<comment type="similarity">
    <text evidence="1">Belongs to the protein-tyrosine phosphatase family. Non-receptor class dual specificity subfamily.</text>
</comment>
<dbReference type="InterPro" id="IPR000387">
    <property type="entry name" value="Tyr_Pase_dom"/>
</dbReference>
<dbReference type="RefSeq" id="XP_030057093.1">
    <property type="nucleotide sequence ID" value="XM_030201233.1"/>
</dbReference>
<evidence type="ECO:0000256" key="1">
    <source>
        <dbReference type="ARBA" id="ARBA00008601"/>
    </source>
</evidence>
<dbReference type="PANTHER" id="PTHR10159">
    <property type="entry name" value="DUAL SPECIFICITY PROTEIN PHOSPHATASE"/>
    <property type="match status" value="1"/>
</dbReference>
<keyword evidence="3" id="KW-0378">Hydrolase</keyword>
<dbReference type="InParanoid" id="A0A6P7XX36"/>
<evidence type="ECO:0000313" key="7">
    <source>
        <dbReference type="RefSeq" id="XP_030057093.1"/>
    </source>
</evidence>
<dbReference type="EC" id="3.1.3.48" evidence="2"/>
<dbReference type="SMART" id="SM00195">
    <property type="entry name" value="DSPc"/>
    <property type="match status" value="1"/>
</dbReference>
<accession>A0A6P7XX36</accession>
<keyword evidence="4" id="KW-0904">Protein phosphatase</keyword>
<dbReference type="OrthoDB" id="2017893at2759"/>
<dbReference type="GO" id="GO:0005829">
    <property type="term" value="C:cytosol"/>
    <property type="evidence" value="ECO:0007669"/>
    <property type="project" value="TreeGrafter"/>
</dbReference>
<dbReference type="InterPro" id="IPR000340">
    <property type="entry name" value="Dual-sp_phosphatase_cat-dom"/>
</dbReference>
<organism evidence="6 7">
    <name type="scientific">Microcaecilia unicolor</name>
    <dbReference type="NCBI Taxonomy" id="1415580"/>
    <lineage>
        <taxon>Eukaryota</taxon>
        <taxon>Metazoa</taxon>
        <taxon>Chordata</taxon>
        <taxon>Craniata</taxon>
        <taxon>Vertebrata</taxon>
        <taxon>Euteleostomi</taxon>
        <taxon>Amphibia</taxon>
        <taxon>Gymnophiona</taxon>
        <taxon>Siphonopidae</taxon>
        <taxon>Microcaecilia</taxon>
    </lineage>
</organism>
<evidence type="ECO:0000259" key="5">
    <source>
        <dbReference type="PROSITE" id="PS50056"/>
    </source>
</evidence>
<dbReference type="Proteomes" id="UP000515156">
    <property type="component" value="Chromosome 4"/>
</dbReference>
<evidence type="ECO:0000256" key="3">
    <source>
        <dbReference type="ARBA" id="ARBA00022801"/>
    </source>
</evidence>
<protein>
    <recommendedName>
        <fullName evidence="2">protein-tyrosine-phosphatase</fullName>
        <ecNumber evidence="2">3.1.3.48</ecNumber>
    </recommendedName>
</protein>
<dbReference type="InterPro" id="IPR020422">
    <property type="entry name" value="TYR_PHOSPHATASE_DUAL_dom"/>
</dbReference>
<dbReference type="AlphaFoldDB" id="A0A6P7XX36"/>
<dbReference type="GO" id="GO:0043409">
    <property type="term" value="P:negative regulation of MAPK cascade"/>
    <property type="evidence" value="ECO:0007669"/>
    <property type="project" value="TreeGrafter"/>
</dbReference>
<proteinExistence type="inferred from homology"/>
<gene>
    <name evidence="7" type="primary">LOC115469000</name>
</gene>